<evidence type="ECO:0000313" key="6">
    <source>
        <dbReference type="Proteomes" id="UP000219331"/>
    </source>
</evidence>
<evidence type="ECO:0000259" key="4">
    <source>
        <dbReference type="Pfam" id="PF01266"/>
    </source>
</evidence>
<dbReference type="Proteomes" id="UP000219331">
    <property type="component" value="Unassembled WGS sequence"/>
</dbReference>
<dbReference type="GO" id="GO:0009228">
    <property type="term" value="P:thiamine biosynthetic process"/>
    <property type="evidence" value="ECO:0007669"/>
    <property type="project" value="UniProtKB-KW"/>
</dbReference>
<dbReference type="Pfam" id="PF01266">
    <property type="entry name" value="DAO"/>
    <property type="match status" value="1"/>
</dbReference>
<evidence type="ECO:0000313" key="5">
    <source>
        <dbReference type="EMBL" id="SOC17934.1"/>
    </source>
</evidence>
<dbReference type="InterPro" id="IPR012727">
    <property type="entry name" value="Gly_oxidase_ThiO"/>
</dbReference>
<keyword evidence="2" id="KW-0784">Thiamine biosynthesis</keyword>
<dbReference type="RefSeq" id="WP_097175694.1">
    <property type="nucleotide sequence ID" value="NZ_OBML01000009.1"/>
</dbReference>
<dbReference type="GO" id="GO:0009229">
    <property type="term" value="P:thiamine diphosphate biosynthetic process"/>
    <property type="evidence" value="ECO:0007669"/>
    <property type="project" value="UniProtKB-UniPathway"/>
</dbReference>
<proteinExistence type="predicted"/>
<dbReference type="SUPFAM" id="SSF54373">
    <property type="entry name" value="FAD-linked reductases, C-terminal domain"/>
    <property type="match status" value="1"/>
</dbReference>
<organism evidence="5 6">
    <name type="scientific">Stappia indica</name>
    <dbReference type="NCBI Taxonomy" id="538381"/>
    <lineage>
        <taxon>Bacteria</taxon>
        <taxon>Pseudomonadati</taxon>
        <taxon>Pseudomonadota</taxon>
        <taxon>Alphaproteobacteria</taxon>
        <taxon>Hyphomicrobiales</taxon>
        <taxon>Stappiaceae</taxon>
        <taxon>Stappia</taxon>
    </lineage>
</organism>
<dbReference type="NCBIfam" id="TIGR02352">
    <property type="entry name" value="thiamin_ThiO"/>
    <property type="match status" value="1"/>
</dbReference>
<dbReference type="SUPFAM" id="SSF51905">
    <property type="entry name" value="FAD/NAD(P)-binding domain"/>
    <property type="match status" value="1"/>
</dbReference>
<sequence>MKISVIGGGVVGLCVATVLAERGQEVTLFERAEAPGPASCSWWAGGMLAPWCEGESAEEPVVRLGRDAISWWSERVGGVVLNGSLVVAPPRDTADLRRFARMTECHEAVDGERIAELEPDLAGRFRQGLFFAGEGHLDPRRALADLVARLQGLGVDLRFGTDMLPQDAPGDRVVDCRGLGAAADVPDLRGVKGEMLVLHAPDVSLSRPVRLLHPRIPLYVVPRGEGVFMVGATMIESGERWRITARSMMELLGSAYTLTPAFAEAEILETGVDARPAFPDNLPRLLRDGRILRANGTYRHGYLLSPALAQQAADLLLHPETEPEFFHGHNRQRRSA</sequence>
<dbReference type="PANTHER" id="PTHR13847">
    <property type="entry name" value="SARCOSINE DEHYDROGENASE-RELATED"/>
    <property type="match status" value="1"/>
</dbReference>
<keyword evidence="3" id="KW-0560">Oxidoreductase</keyword>
<dbReference type="InterPro" id="IPR006076">
    <property type="entry name" value="FAD-dep_OxRdtase"/>
</dbReference>
<evidence type="ECO:0000256" key="1">
    <source>
        <dbReference type="ARBA" id="ARBA00004948"/>
    </source>
</evidence>
<protein>
    <submittedName>
        <fullName evidence="5">Glycine oxidase</fullName>
    </submittedName>
</protein>
<evidence type="ECO:0000256" key="3">
    <source>
        <dbReference type="ARBA" id="ARBA00023002"/>
    </source>
</evidence>
<dbReference type="OrthoDB" id="9790035at2"/>
<dbReference type="GO" id="GO:0016491">
    <property type="term" value="F:oxidoreductase activity"/>
    <property type="evidence" value="ECO:0007669"/>
    <property type="project" value="UniProtKB-KW"/>
</dbReference>
<reference evidence="5 6" key="1">
    <citation type="submission" date="2017-08" db="EMBL/GenBank/DDBJ databases">
        <authorList>
            <person name="de Groot N.N."/>
        </authorList>
    </citation>
    <scope>NUCLEOTIDE SEQUENCE [LARGE SCALE GENOMIC DNA]</scope>
    <source>
        <strain evidence="5 6">USBA 352</strain>
    </source>
</reference>
<comment type="pathway">
    <text evidence="1">Cofactor biosynthesis; thiamine diphosphate biosynthesis.</text>
</comment>
<keyword evidence="6" id="KW-1185">Reference proteome</keyword>
<dbReference type="InterPro" id="IPR036188">
    <property type="entry name" value="FAD/NAD-bd_sf"/>
</dbReference>
<gene>
    <name evidence="5" type="ORF">SAMN05421512_109138</name>
</gene>
<dbReference type="STRING" id="538381.GCA_001696535_02417"/>
<dbReference type="AlphaFoldDB" id="A0A285T8R4"/>
<dbReference type="EMBL" id="OBML01000009">
    <property type="protein sequence ID" value="SOC17934.1"/>
    <property type="molecule type" value="Genomic_DNA"/>
</dbReference>
<dbReference type="Gene3D" id="3.30.9.10">
    <property type="entry name" value="D-Amino Acid Oxidase, subunit A, domain 2"/>
    <property type="match status" value="1"/>
</dbReference>
<feature type="domain" description="FAD dependent oxidoreductase" evidence="4">
    <location>
        <begin position="3"/>
        <end position="315"/>
    </location>
</feature>
<dbReference type="Gene3D" id="3.50.50.60">
    <property type="entry name" value="FAD/NAD(P)-binding domain"/>
    <property type="match status" value="1"/>
</dbReference>
<dbReference type="GO" id="GO:0005737">
    <property type="term" value="C:cytoplasm"/>
    <property type="evidence" value="ECO:0007669"/>
    <property type="project" value="TreeGrafter"/>
</dbReference>
<name>A0A285T8R4_9HYPH</name>
<dbReference type="UniPathway" id="UPA00060"/>
<accession>A0A285T8R4</accession>
<dbReference type="GO" id="GO:0050660">
    <property type="term" value="F:flavin adenine dinucleotide binding"/>
    <property type="evidence" value="ECO:0007669"/>
    <property type="project" value="InterPro"/>
</dbReference>
<dbReference type="PANTHER" id="PTHR13847:SF289">
    <property type="entry name" value="GLYCINE OXIDASE"/>
    <property type="match status" value="1"/>
</dbReference>
<evidence type="ECO:0000256" key="2">
    <source>
        <dbReference type="ARBA" id="ARBA00022977"/>
    </source>
</evidence>